<sequence>MISTAEISMYPLQENYKPLIKEFISKLQSYSDLRVTPGSTSTYVVGDYDRLMDCMTEMMRWSHEEQGKGVFVVKFLPGYDAK</sequence>
<dbReference type="EMBL" id="CP036269">
    <property type="protein sequence ID" value="QDT42766.1"/>
    <property type="molecule type" value="Genomic_DNA"/>
</dbReference>
<accession>A0A517RFV3</accession>
<dbReference type="SUPFAM" id="SSF89957">
    <property type="entry name" value="MTH1187/YkoF-like"/>
    <property type="match status" value="1"/>
</dbReference>
<dbReference type="RefSeq" id="WP_145216542.1">
    <property type="nucleotide sequence ID" value="NZ_CP036269.1"/>
</dbReference>
<keyword evidence="2" id="KW-1185">Reference proteome</keyword>
<dbReference type="InterPro" id="IPR029756">
    <property type="entry name" value="MTH1187/YkoF-like"/>
</dbReference>
<dbReference type="OrthoDB" id="164222at2"/>
<evidence type="ECO:0000313" key="2">
    <source>
        <dbReference type="Proteomes" id="UP000317171"/>
    </source>
</evidence>
<reference evidence="1 2" key="1">
    <citation type="submission" date="2019-02" db="EMBL/GenBank/DDBJ databases">
        <title>Deep-cultivation of Planctomycetes and their phenomic and genomic characterization uncovers novel biology.</title>
        <authorList>
            <person name="Wiegand S."/>
            <person name="Jogler M."/>
            <person name="Boedeker C."/>
            <person name="Pinto D."/>
            <person name="Vollmers J."/>
            <person name="Rivas-Marin E."/>
            <person name="Kohn T."/>
            <person name="Peeters S.H."/>
            <person name="Heuer A."/>
            <person name="Rast P."/>
            <person name="Oberbeckmann S."/>
            <person name="Bunk B."/>
            <person name="Jeske O."/>
            <person name="Meyerdierks A."/>
            <person name="Storesund J.E."/>
            <person name="Kallscheuer N."/>
            <person name="Luecker S."/>
            <person name="Lage O.M."/>
            <person name="Pohl T."/>
            <person name="Merkel B.J."/>
            <person name="Hornburger P."/>
            <person name="Mueller R.-W."/>
            <person name="Bruemmer F."/>
            <person name="Labrenz M."/>
            <person name="Spormann A.M."/>
            <person name="Op den Camp H."/>
            <person name="Overmann J."/>
            <person name="Amann R."/>
            <person name="Jetten M.S.M."/>
            <person name="Mascher T."/>
            <person name="Medema M.H."/>
            <person name="Devos D.P."/>
            <person name="Kaster A.-K."/>
            <person name="Ovreas L."/>
            <person name="Rohde M."/>
            <person name="Galperin M.Y."/>
            <person name="Jogler C."/>
        </authorList>
    </citation>
    <scope>NUCLEOTIDE SEQUENCE [LARGE SCALE GENOMIC DNA]</scope>
    <source>
        <strain evidence="1 2">Pan241w</strain>
    </source>
</reference>
<dbReference type="KEGG" id="gaz:Pan241w_28550"/>
<proteinExistence type="predicted"/>
<evidence type="ECO:0000313" key="1">
    <source>
        <dbReference type="EMBL" id="QDT42766.1"/>
    </source>
</evidence>
<name>A0A517RFV3_9PLAN</name>
<gene>
    <name evidence="1" type="ORF">Pan241w_28550</name>
</gene>
<organism evidence="1 2">
    <name type="scientific">Gimesia alba</name>
    <dbReference type="NCBI Taxonomy" id="2527973"/>
    <lineage>
        <taxon>Bacteria</taxon>
        <taxon>Pseudomonadati</taxon>
        <taxon>Planctomycetota</taxon>
        <taxon>Planctomycetia</taxon>
        <taxon>Planctomycetales</taxon>
        <taxon>Planctomycetaceae</taxon>
        <taxon>Gimesia</taxon>
    </lineage>
</organism>
<protein>
    <submittedName>
        <fullName evidence="1">Uncharacterized protein</fullName>
    </submittedName>
</protein>
<dbReference type="Gene3D" id="3.30.70.930">
    <property type="match status" value="1"/>
</dbReference>
<dbReference type="AlphaFoldDB" id="A0A517RFV3"/>
<dbReference type="Proteomes" id="UP000317171">
    <property type="component" value="Chromosome"/>
</dbReference>